<accession>A0A0R2NK59</accession>
<dbReference type="RefSeq" id="WP_057797732.1">
    <property type="nucleotide sequence ID" value="NZ_BJZZ01000002.1"/>
</dbReference>
<comment type="caution">
    <text evidence="2">The sequence shown here is derived from an EMBL/GenBank/DDBJ whole genome shotgun (WGS) entry which is preliminary data.</text>
</comment>
<organism evidence="2 3">
    <name type="scientific">Pediococcus argentinicus</name>
    <dbReference type="NCBI Taxonomy" id="480391"/>
    <lineage>
        <taxon>Bacteria</taxon>
        <taxon>Bacillati</taxon>
        <taxon>Bacillota</taxon>
        <taxon>Bacilli</taxon>
        <taxon>Lactobacillales</taxon>
        <taxon>Lactobacillaceae</taxon>
        <taxon>Pediococcus</taxon>
    </lineage>
</organism>
<keyword evidence="3" id="KW-1185">Reference proteome</keyword>
<dbReference type="AlphaFoldDB" id="A0A0R2NK59"/>
<keyword evidence="1" id="KW-0812">Transmembrane</keyword>
<keyword evidence="1" id="KW-0472">Membrane</keyword>
<evidence type="ECO:0000313" key="2">
    <source>
        <dbReference type="EMBL" id="KRO26143.1"/>
    </source>
</evidence>
<dbReference type="Proteomes" id="UP000051249">
    <property type="component" value="Unassembled WGS sequence"/>
</dbReference>
<reference evidence="2 3" key="1">
    <citation type="journal article" date="2015" name="Genome Announc.">
        <title>Expanding the biotechnology potential of lactobacilli through comparative genomics of 213 strains and associated genera.</title>
        <authorList>
            <person name="Sun Z."/>
            <person name="Harris H.M."/>
            <person name="McCann A."/>
            <person name="Guo C."/>
            <person name="Argimon S."/>
            <person name="Zhang W."/>
            <person name="Yang X."/>
            <person name="Jeffery I.B."/>
            <person name="Cooney J.C."/>
            <person name="Kagawa T.F."/>
            <person name="Liu W."/>
            <person name="Song Y."/>
            <person name="Salvetti E."/>
            <person name="Wrobel A."/>
            <person name="Rasinkangas P."/>
            <person name="Parkhill J."/>
            <person name="Rea M.C."/>
            <person name="O'Sullivan O."/>
            <person name="Ritari J."/>
            <person name="Douillard F.P."/>
            <person name="Paul Ross R."/>
            <person name="Yang R."/>
            <person name="Briner A.E."/>
            <person name="Felis G.E."/>
            <person name="de Vos W.M."/>
            <person name="Barrangou R."/>
            <person name="Klaenhammer T.R."/>
            <person name="Caufield P.W."/>
            <person name="Cui Y."/>
            <person name="Zhang H."/>
            <person name="O'Toole P.W."/>
        </authorList>
    </citation>
    <scope>NUCLEOTIDE SEQUENCE [LARGE SCALE GENOMIC DNA]</scope>
    <source>
        <strain evidence="2 3">DSM 23026</strain>
    </source>
</reference>
<keyword evidence="1" id="KW-1133">Transmembrane helix</keyword>
<protein>
    <recommendedName>
        <fullName evidence="4">Small multidrug resistance protein</fullName>
    </recommendedName>
</protein>
<dbReference type="EMBL" id="JQCQ01000002">
    <property type="protein sequence ID" value="KRO26143.1"/>
    <property type="molecule type" value="Genomic_DNA"/>
</dbReference>
<sequence length="60" mass="6596">MGLIIGFLILLLLARLVGRTIFWVLGVGLVVLAFVFFIRIAFWIALIALVIGGFSMFGRA</sequence>
<proteinExistence type="predicted"/>
<evidence type="ECO:0000313" key="3">
    <source>
        <dbReference type="Proteomes" id="UP000051249"/>
    </source>
</evidence>
<feature type="transmembrane region" description="Helical" evidence="1">
    <location>
        <begin position="29"/>
        <end position="57"/>
    </location>
</feature>
<gene>
    <name evidence="2" type="ORF">IV88_GL000603</name>
</gene>
<evidence type="ECO:0000256" key="1">
    <source>
        <dbReference type="SAM" id="Phobius"/>
    </source>
</evidence>
<evidence type="ECO:0008006" key="4">
    <source>
        <dbReference type="Google" id="ProtNLM"/>
    </source>
</evidence>
<dbReference type="PATRIC" id="fig|480391.4.peg.610"/>
<name>A0A0R2NK59_9LACO</name>